<evidence type="ECO:0000256" key="2">
    <source>
        <dbReference type="SAM" id="Phobius"/>
    </source>
</evidence>
<dbReference type="Pfam" id="PF01882">
    <property type="entry name" value="DUF58"/>
    <property type="match status" value="1"/>
</dbReference>
<dbReference type="PANTHER" id="PTHR33608:SF6">
    <property type="entry name" value="BLL2464 PROTEIN"/>
    <property type="match status" value="1"/>
</dbReference>
<gene>
    <name evidence="4" type="ORF">J0X27_16415</name>
</gene>
<evidence type="ECO:0000256" key="1">
    <source>
        <dbReference type="SAM" id="MobiDB-lite"/>
    </source>
</evidence>
<dbReference type="KEGG" id="hlo:J0X27_16415"/>
<reference evidence="4 5" key="1">
    <citation type="journal article" date="2006" name="Int. J. Syst. Evol. Microbiol.">
        <title>Haloterrigena longa sp. nov. and Haloterrigena limicola sp. nov., extremely halophilic archaea isolated from a salt lake.</title>
        <authorList>
            <person name="Cui H.L."/>
            <person name="Tohty D."/>
            <person name="Zhou P.J."/>
            <person name="Liu S.J."/>
        </authorList>
    </citation>
    <scope>NUCLEOTIDE SEQUENCE [LARGE SCALE GENOMIC DNA]</scope>
    <source>
        <strain evidence="4 5">ABH32</strain>
    </source>
</reference>
<organism evidence="4 5">
    <name type="scientific">Natrinema longum</name>
    <dbReference type="NCBI Taxonomy" id="370324"/>
    <lineage>
        <taxon>Archaea</taxon>
        <taxon>Methanobacteriati</taxon>
        <taxon>Methanobacteriota</taxon>
        <taxon>Stenosarchaea group</taxon>
        <taxon>Halobacteria</taxon>
        <taxon>Halobacteriales</taxon>
        <taxon>Natrialbaceae</taxon>
        <taxon>Natrinema</taxon>
    </lineage>
</organism>
<dbReference type="RefSeq" id="WP_207270220.1">
    <property type="nucleotide sequence ID" value="NZ_CP071463.1"/>
</dbReference>
<keyword evidence="5" id="KW-1185">Reference proteome</keyword>
<sequence length="451" mass="48197">MTDRTVERLESGEWALAATLSLAGLGIAVGSQLLVVAATLPLWYAAGAVLGSEGTAMVRVQRQFVVSDDPGGHEDADAGTGTHADSGAVSAEPGTTVTVRTTVQNAGSETIVDLRVIDGVPDALPVVSGSPRACNTLEPLEETTLEYDVELRRGEYAFADPTIRTRDLTGTVAQTWQASAAGDDTVRCTPVVDAVSLGDGTNDYAGEVPTDEGGSGLEFYAVREYEPGDPVGSIDWRRYAATRDLATVEYRAERATRIVCVVDARSSQYRAATTTHRPAIERSADAAKRTFETLVAAGHPTGVVGVYDDQVATVPPGTDAETRRSVARILNAVQDSPQHGHWSTFRTRTNDFVTDLPRRLPGEAQVYLFSSFVDDDPVELVEALRARDYAVRVVSPDVTAAGDDVATRLEALDRGTRLARARRAGARVVDWDRDQSLGVLLRNAVGEVGTR</sequence>
<feature type="domain" description="DUF58" evidence="3">
    <location>
        <begin position="222"/>
        <end position="396"/>
    </location>
</feature>
<dbReference type="GeneID" id="63185361"/>
<dbReference type="Proteomes" id="UP000663191">
    <property type="component" value="Chromosome"/>
</dbReference>
<proteinExistence type="predicted"/>
<evidence type="ECO:0000313" key="4">
    <source>
        <dbReference type="EMBL" id="QSW85009.1"/>
    </source>
</evidence>
<keyword evidence="2" id="KW-0472">Membrane</keyword>
<protein>
    <submittedName>
        <fullName evidence="4">DUF58 domain-containing protein</fullName>
    </submittedName>
</protein>
<accession>A0A8A2U862</accession>
<dbReference type="PANTHER" id="PTHR33608">
    <property type="entry name" value="BLL2464 PROTEIN"/>
    <property type="match status" value="1"/>
</dbReference>
<dbReference type="AlphaFoldDB" id="A0A8A2U862"/>
<dbReference type="InterPro" id="IPR002881">
    <property type="entry name" value="DUF58"/>
</dbReference>
<feature type="region of interest" description="Disordered" evidence="1">
    <location>
        <begin position="68"/>
        <end position="93"/>
    </location>
</feature>
<evidence type="ECO:0000259" key="3">
    <source>
        <dbReference type="Pfam" id="PF01882"/>
    </source>
</evidence>
<feature type="transmembrane region" description="Helical" evidence="2">
    <location>
        <begin position="14"/>
        <end position="44"/>
    </location>
</feature>
<evidence type="ECO:0000313" key="5">
    <source>
        <dbReference type="Proteomes" id="UP000663191"/>
    </source>
</evidence>
<dbReference type="EMBL" id="CP071463">
    <property type="protein sequence ID" value="QSW85009.1"/>
    <property type="molecule type" value="Genomic_DNA"/>
</dbReference>
<dbReference type="OrthoDB" id="31512at2157"/>
<name>A0A8A2U862_9EURY</name>
<keyword evidence="2" id="KW-0812">Transmembrane</keyword>
<keyword evidence="2" id="KW-1133">Transmembrane helix</keyword>